<accession>M3AL12</accession>
<dbReference type="AlphaFoldDB" id="M3AL12"/>
<evidence type="ECO:0000313" key="2">
    <source>
        <dbReference type="Proteomes" id="UP000016932"/>
    </source>
</evidence>
<dbReference type="OrthoDB" id="3649543at2759"/>
<dbReference type="Proteomes" id="UP000016932">
    <property type="component" value="Unassembled WGS sequence"/>
</dbReference>
<protein>
    <submittedName>
        <fullName evidence="1">Uncharacterized protein</fullName>
    </submittedName>
</protein>
<evidence type="ECO:0000313" key="1">
    <source>
        <dbReference type="EMBL" id="EME78147.1"/>
    </source>
</evidence>
<dbReference type="RefSeq" id="XP_007931835.1">
    <property type="nucleotide sequence ID" value="XM_007933644.1"/>
</dbReference>
<organism evidence="1 2">
    <name type="scientific">Pseudocercospora fijiensis (strain CIRAD86)</name>
    <name type="common">Black leaf streak disease fungus</name>
    <name type="synonym">Mycosphaerella fijiensis</name>
    <dbReference type="NCBI Taxonomy" id="383855"/>
    <lineage>
        <taxon>Eukaryota</taxon>
        <taxon>Fungi</taxon>
        <taxon>Dikarya</taxon>
        <taxon>Ascomycota</taxon>
        <taxon>Pezizomycotina</taxon>
        <taxon>Dothideomycetes</taxon>
        <taxon>Dothideomycetidae</taxon>
        <taxon>Mycosphaerellales</taxon>
        <taxon>Mycosphaerellaceae</taxon>
        <taxon>Pseudocercospora</taxon>
    </lineage>
</organism>
<dbReference type="KEGG" id="pfj:MYCFIDRAFT_179591"/>
<dbReference type="HOGENOM" id="CLU_537623_0_0_1"/>
<proteinExistence type="predicted"/>
<dbReference type="VEuPathDB" id="FungiDB:MYCFIDRAFT_179591"/>
<name>M3AL12_PSEFD</name>
<dbReference type="GeneID" id="19334159"/>
<dbReference type="EMBL" id="KB446564">
    <property type="protein sequence ID" value="EME78147.1"/>
    <property type="molecule type" value="Genomic_DNA"/>
</dbReference>
<reference evidence="1 2" key="1">
    <citation type="journal article" date="2012" name="PLoS Pathog.">
        <title>Diverse lifestyles and strategies of plant pathogenesis encoded in the genomes of eighteen Dothideomycetes fungi.</title>
        <authorList>
            <person name="Ohm R.A."/>
            <person name="Feau N."/>
            <person name="Henrissat B."/>
            <person name="Schoch C.L."/>
            <person name="Horwitz B.A."/>
            <person name="Barry K.W."/>
            <person name="Condon B.J."/>
            <person name="Copeland A.C."/>
            <person name="Dhillon B."/>
            <person name="Glaser F."/>
            <person name="Hesse C.N."/>
            <person name="Kosti I."/>
            <person name="LaButti K."/>
            <person name="Lindquist E.A."/>
            <person name="Lucas S."/>
            <person name="Salamov A.A."/>
            <person name="Bradshaw R.E."/>
            <person name="Ciuffetti L."/>
            <person name="Hamelin R.C."/>
            <person name="Kema G.H.J."/>
            <person name="Lawrence C."/>
            <person name="Scott J.A."/>
            <person name="Spatafora J.W."/>
            <person name="Turgeon B.G."/>
            <person name="de Wit P.J.G.M."/>
            <person name="Zhong S."/>
            <person name="Goodwin S.B."/>
            <person name="Grigoriev I.V."/>
        </authorList>
    </citation>
    <scope>NUCLEOTIDE SEQUENCE [LARGE SCALE GENOMIC DNA]</scope>
    <source>
        <strain evidence="1 2">CIRAD86</strain>
    </source>
</reference>
<sequence length="507" mass="55834">MIRDHIDYNGWCKCLETMADIGGADARAGLSNMEKVKKDAKKATEERLGERSAKADASIAFHCILPQSGGCDKSIRIMWTVFIKSRNKERASIASYSCHSSICKAPSNRKARPLQAMPCPSVILDTLLDNHITHSPPLGMSYPKHMDSPLSHIDDSQLQQLIKSKAEAVAELNTRFEAVQGSLSAWLATQESYIALLRVADKYMPYDTTTQGYIEKVVEENKNLLRMINQSKGFHTELLNGITAGNADHPEAASSGLNENLGVAGFSDHGTAAGGASENYEPGEGDNMTQSQEEYILDAKKHLEDGQTEAPNTSSGNADDLKTRLAVSSENMGFGIFIGPHIMIAGYGETAPDTTGRITRRVNFACLPEIHCQAHSHDPGNEKYIPHQFTIIMDASDLTEKLLVSGFRIGVCMVCNDHVKYVLNYCQCHKDRCPPCLYRWLAELQQRFDELSATMGKNPCSECGKVAKQHLLCCMLDYDTSTIIDISLRPFGSTSIDTPAAEYRQRA</sequence>
<gene>
    <name evidence="1" type="ORF">MYCFIDRAFT_179591</name>
</gene>
<keyword evidence="2" id="KW-1185">Reference proteome</keyword>